<organism evidence="1 2">
    <name type="scientific">Trichinella britovi</name>
    <name type="common">Parasitic roundworm</name>
    <dbReference type="NCBI Taxonomy" id="45882"/>
    <lineage>
        <taxon>Eukaryota</taxon>
        <taxon>Metazoa</taxon>
        <taxon>Ecdysozoa</taxon>
        <taxon>Nematoda</taxon>
        <taxon>Enoplea</taxon>
        <taxon>Dorylaimia</taxon>
        <taxon>Trichinellida</taxon>
        <taxon>Trichinellidae</taxon>
        <taxon>Trichinella</taxon>
    </lineage>
</organism>
<evidence type="ECO:0000313" key="2">
    <source>
        <dbReference type="Proteomes" id="UP000054653"/>
    </source>
</evidence>
<accession>A0A0V1C7C7</accession>
<protein>
    <submittedName>
        <fullName evidence="1">Uncharacterized protein</fullName>
    </submittedName>
</protein>
<reference evidence="1 2" key="1">
    <citation type="submission" date="2015-01" db="EMBL/GenBank/DDBJ databases">
        <title>Evolution of Trichinella species and genotypes.</title>
        <authorList>
            <person name="Korhonen P.K."/>
            <person name="Edoardo P."/>
            <person name="Giuseppe L.R."/>
            <person name="Gasser R.B."/>
        </authorList>
    </citation>
    <scope>NUCLEOTIDE SEQUENCE [LARGE SCALE GENOMIC DNA]</scope>
    <source>
        <strain evidence="1">ISS120</strain>
    </source>
</reference>
<sequence>MLHLIPKSTHQPPVEYEHPHVSTANGHKTFFLFIIKSGSSECTVILSVMYHCNVSGRFSSGLRSLPSSAPFLSYP</sequence>
<dbReference type="EMBL" id="JYDI01000398">
    <property type="protein sequence ID" value="KRY45173.1"/>
    <property type="molecule type" value="Genomic_DNA"/>
</dbReference>
<keyword evidence="2" id="KW-1185">Reference proteome</keyword>
<dbReference type="Proteomes" id="UP000054653">
    <property type="component" value="Unassembled WGS sequence"/>
</dbReference>
<proteinExistence type="predicted"/>
<dbReference type="AlphaFoldDB" id="A0A0V1C7C7"/>
<gene>
    <name evidence="1" type="ORF">T03_12841</name>
</gene>
<evidence type="ECO:0000313" key="1">
    <source>
        <dbReference type="EMBL" id="KRY45173.1"/>
    </source>
</evidence>
<comment type="caution">
    <text evidence="1">The sequence shown here is derived from an EMBL/GenBank/DDBJ whole genome shotgun (WGS) entry which is preliminary data.</text>
</comment>
<name>A0A0V1C7C7_TRIBR</name>